<dbReference type="SUPFAM" id="SSF81383">
    <property type="entry name" value="F-box domain"/>
    <property type="match status" value="1"/>
</dbReference>
<dbReference type="InterPro" id="IPR036047">
    <property type="entry name" value="F-box-like_dom_sf"/>
</dbReference>
<dbReference type="GeneID" id="29117291"/>
<evidence type="ECO:0000313" key="3">
    <source>
        <dbReference type="Proteomes" id="UP000077248"/>
    </source>
</evidence>
<accession>A0A177DA85</accession>
<dbReference type="EMBL" id="KV441492">
    <property type="protein sequence ID" value="OAG15839.1"/>
    <property type="molecule type" value="Genomic_DNA"/>
</dbReference>
<protein>
    <recommendedName>
        <fullName evidence="1">F-box domain-containing protein</fullName>
    </recommendedName>
</protein>
<proteinExistence type="predicted"/>
<dbReference type="AlphaFoldDB" id="A0A177DA85"/>
<dbReference type="CDD" id="cd09917">
    <property type="entry name" value="F-box_SF"/>
    <property type="match status" value="1"/>
</dbReference>
<evidence type="ECO:0000259" key="1">
    <source>
        <dbReference type="Pfam" id="PF00646"/>
    </source>
</evidence>
<reference evidence="2 3" key="1">
    <citation type="submission" date="2016-05" db="EMBL/GenBank/DDBJ databases">
        <title>Comparative analysis of secretome profiles of manganese(II)-oxidizing ascomycete fungi.</title>
        <authorList>
            <consortium name="DOE Joint Genome Institute"/>
            <person name="Zeiner C.A."/>
            <person name="Purvine S.O."/>
            <person name="Zink E.M."/>
            <person name="Wu S."/>
            <person name="Pasa-Tolic L."/>
            <person name="Chaput D.L."/>
            <person name="Haridas S."/>
            <person name="Grigoriev I.V."/>
            <person name="Santelli C.M."/>
            <person name="Hansel C.M."/>
        </authorList>
    </citation>
    <scope>NUCLEOTIDE SEQUENCE [LARGE SCALE GENOMIC DNA]</scope>
    <source>
        <strain evidence="2 3">SRC1lrK2f</strain>
    </source>
</reference>
<feature type="domain" description="F-box" evidence="1">
    <location>
        <begin position="52"/>
        <end position="89"/>
    </location>
</feature>
<dbReference type="Proteomes" id="UP000077248">
    <property type="component" value="Unassembled WGS sequence"/>
</dbReference>
<sequence length="336" mass="38548">MTEPSNVPIDSITYTHKDVECVFLDRLLGRMTPLSALAGPAPQQQVLGSLAILPVELLLMILENLAVTDVMRFRRCNRFAMHVVDTESPLRLCLQFAPNTVIGMMALRISTHVTPQQLCNKVLQRDCDQIRIKDVLPGPAIRYTEYRCGQLAQHIYLPACTRLCVECIRHESRVTNCELTMGYQIYETEDFTMTPSFRTLPVTLTNGLNKFRAEAQETLYTVRLESMNNRTHDLINLEWALRKHDYTRPSVSVISAVPITIARHIPIVVAPLVNSMSFQVEQGYYCSTCLHTEVEEEVYTRKSFSDHLRDCRVRPFSPVWEFRSNLKVDLESYECD</sequence>
<keyword evidence="3" id="KW-1185">Reference proteome</keyword>
<evidence type="ECO:0000313" key="2">
    <source>
        <dbReference type="EMBL" id="OAG15839.1"/>
    </source>
</evidence>
<dbReference type="InterPro" id="IPR001810">
    <property type="entry name" value="F-box_dom"/>
</dbReference>
<dbReference type="KEGG" id="aalt:CC77DRAFT_440308"/>
<dbReference type="RefSeq" id="XP_018381260.1">
    <property type="nucleotide sequence ID" value="XM_018531697.1"/>
</dbReference>
<dbReference type="Pfam" id="PF00646">
    <property type="entry name" value="F-box"/>
    <property type="match status" value="1"/>
</dbReference>
<gene>
    <name evidence="2" type="ORF">CC77DRAFT_440308</name>
</gene>
<dbReference type="VEuPathDB" id="FungiDB:CC77DRAFT_440308"/>
<organism evidence="2 3">
    <name type="scientific">Alternaria alternata</name>
    <name type="common">Alternaria rot fungus</name>
    <name type="synonym">Torula alternata</name>
    <dbReference type="NCBI Taxonomy" id="5599"/>
    <lineage>
        <taxon>Eukaryota</taxon>
        <taxon>Fungi</taxon>
        <taxon>Dikarya</taxon>
        <taxon>Ascomycota</taxon>
        <taxon>Pezizomycotina</taxon>
        <taxon>Dothideomycetes</taxon>
        <taxon>Pleosporomycetidae</taxon>
        <taxon>Pleosporales</taxon>
        <taxon>Pleosporineae</taxon>
        <taxon>Pleosporaceae</taxon>
        <taxon>Alternaria</taxon>
        <taxon>Alternaria sect. Alternaria</taxon>
        <taxon>Alternaria alternata complex</taxon>
    </lineage>
</organism>
<dbReference type="STRING" id="5599.A0A177DA85"/>
<name>A0A177DA85_ALTAL</name>